<gene>
    <name evidence="1" type="ORF">KC19_8G167000</name>
</gene>
<proteinExistence type="predicted"/>
<name>A0A8T0H4P9_CERPU</name>
<evidence type="ECO:0000313" key="1">
    <source>
        <dbReference type="EMBL" id="KAG0565128.1"/>
    </source>
</evidence>
<reference evidence="1" key="1">
    <citation type="submission" date="2020-06" db="EMBL/GenBank/DDBJ databases">
        <title>WGS assembly of Ceratodon purpureus strain R40.</title>
        <authorList>
            <person name="Carey S.B."/>
            <person name="Jenkins J."/>
            <person name="Shu S."/>
            <person name="Lovell J.T."/>
            <person name="Sreedasyam A."/>
            <person name="Maumus F."/>
            <person name="Tiley G.P."/>
            <person name="Fernandez-Pozo N."/>
            <person name="Barry K."/>
            <person name="Chen C."/>
            <person name="Wang M."/>
            <person name="Lipzen A."/>
            <person name="Daum C."/>
            <person name="Saski C.A."/>
            <person name="Payton A.C."/>
            <person name="Mcbreen J.C."/>
            <person name="Conrad R.E."/>
            <person name="Kollar L.M."/>
            <person name="Olsson S."/>
            <person name="Huttunen S."/>
            <person name="Landis J.B."/>
            <person name="Wickett N.J."/>
            <person name="Johnson M.G."/>
            <person name="Rensing S.A."/>
            <person name="Grimwood J."/>
            <person name="Schmutz J."/>
            <person name="Mcdaniel S.F."/>
        </authorList>
    </citation>
    <scope>NUCLEOTIDE SEQUENCE</scope>
    <source>
        <strain evidence="1">R40</strain>
    </source>
</reference>
<dbReference type="EMBL" id="CM026429">
    <property type="protein sequence ID" value="KAG0565128.1"/>
    <property type="molecule type" value="Genomic_DNA"/>
</dbReference>
<accession>A0A8T0H4P9</accession>
<comment type="caution">
    <text evidence="1">The sequence shown here is derived from an EMBL/GenBank/DDBJ whole genome shotgun (WGS) entry which is preliminary data.</text>
</comment>
<evidence type="ECO:0000313" key="2">
    <source>
        <dbReference type="Proteomes" id="UP000822688"/>
    </source>
</evidence>
<dbReference type="AlphaFoldDB" id="A0A8T0H4P9"/>
<keyword evidence="2" id="KW-1185">Reference proteome</keyword>
<organism evidence="1 2">
    <name type="scientific">Ceratodon purpureus</name>
    <name type="common">Fire moss</name>
    <name type="synonym">Dicranum purpureum</name>
    <dbReference type="NCBI Taxonomy" id="3225"/>
    <lineage>
        <taxon>Eukaryota</taxon>
        <taxon>Viridiplantae</taxon>
        <taxon>Streptophyta</taxon>
        <taxon>Embryophyta</taxon>
        <taxon>Bryophyta</taxon>
        <taxon>Bryophytina</taxon>
        <taxon>Bryopsida</taxon>
        <taxon>Dicranidae</taxon>
        <taxon>Pseudoditrichales</taxon>
        <taxon>Ditrichaceae</taxon>
        <taxon>Ceratodon</taxon>
    </lineage>
</organism>
<sequence length="82" mass="9256">MLSPIQQEVRVHGVVLVTSLCCDGVVFGYQCCKLLAHKLQLHKFTDGEGATEVRKHCIRDAWRCQDVGDGSTYDCCMCWHII</sequence>
<protein>
    <submittedName>
        <fullName evidence="1">Uncharacterized protein</fullName>
    </submittedName>
</protein>
<dbReference type="Proteomes" id="UP000822688">
    <property type="component" value="Chromosome 8"/>
</dbReference>